<gene>
    <name evidence="10" type="ORF">JYZ213_LOCUS37275</name>
    <name evidence="11" type="ORF">OXD698_LOCUS7575</name>
</gene>
<name>A0A815KEQ2_9BILA</name>
<dbReference type="CDD" id="cd13314">
    <property type="entry name" value="PH_Rpn13"/>
    <property type="match status" value="1"/>
</dbReference>
<dbReference type="GO" id="GO:0070628">
    <property type="term" value="F:proteasome binding"/>
    <property type="evidence" value="ECO:0007669"/>
    <property type="project" value="TreeGrafter"/>
</dbReference>
<dbReference type="PANTHER" id="PTHR12225">
    <property type="entry name" value="ADHESION REGULATING MOLECULE 1 110 KDA CELL MEMBRANE GLYCOPROTEIN"/>
    <property type="match status" value="1"/>
</dbReference>
<keyword evidence="6" id="KW-0539">Nucleus</keyword>
<comment type="similarity">
    <text evidence="3">Belongs to the ADRM1 family.</text>
</comment>
<dbReference type="FunFam" id="1.10.2020.20:FF:000001">
    <property type="entry name" value="Proteasomal ubiquitin receptor ADRM1"/>
    <property type="match status" value="1"/>
</dbReference>
<evidence type="ECO:0000313" key="12">
    <source>
        <dbReference type="Proteomes" id="UP000663845"/>
    </source>
</evidence>
<feature type="domain" description="DEUBAD" evidence="8">
    <location>
        <begin position="327"/>
        <end position="439"/>
    </location>
</feature>
<evidence type="ECO:0000259" key="9">
    <source>
        <dbReference type="PROSITE" id="PS51917"/>
    </source>
</evidence>
<evidence type="ECO:0008006" key="13">
    <source>
        <dbReference type="Google" id="ProtNLM"/>
    </source>
</evidence>
<organism evidence="10 12">
    <name type="scientific">Adineta steineri</name>
    <dbReference type="NCBI Taxonomy" id="433720"/>
    <lineage>
        <taxon>Eukaryota</taxon>
        <taxon>Metazoa</taxon>
        <taxon>Spiralia</taxon>
        <taxon>Gnathifera</taxon>
        <taxon>Rotifera</taxon>
        <taxon>Eurotatoria</taxon>
        <taxon>Bdelloidea</taxon>
        <taxon>Adinetida</taxon>
        <taxon>Adinetidae</taxon>
        <taxon>Adineta</taxon>
    </lineage>
</organism>
<dbReference type="Proteomes" id="UP000663844">
    <property type="component" value="Unassembled WGS sequence"/>
</dbReference>
<protein>
    <recommendedName>
        <fullName evidence="13">Proteasomal ubiquitin receptor ADRM1-like protein</fullName>
    </recommendedName>
</protein>
<feature type="domain" description="Pru" evidence="9">
    <location>
        <begin position="11"/>
        <end position="124"/>
    </location>
</feature>
<dbReference type="FunFam" id="2.30.29.70:FF:000001">
    <property type="entry name" value="Proteasomal ubiquitin receptor ADRM1"/>
    <property type="match status" value="1"/>
</dbReference>
<dbReference type="PROSITE" id="PS51917">
    <property type="entry name" value="PRU"/>
    <property type="match status" value="1"/>
</dbReference>
<dbReference type="PROSITE" id="PS51916">
    <property type="entry name" value="DEUBAD"/>
    <property type="match status" value="1"/>
</dbReference>
<evidence type="ECO:0000256" key="4">
    <source>
        <dbReference type="ARBA" id="ARBA00022490"/>
    </source>
</evidence>
<keyword evidence="4" id="KW-0963">Cytoplasm</keyword>
<comment type="caution">
    <text evidence="10">The sequence shown here is derived from an EMBL/GenBank/DDBJ whole genome shotgun (WGS) entry which is preliminary data.</text>
</comment>
<dbReference type="Pfam" id="PF04683">
    <property type="entry name" value="Rpn13_ADRM1_Pru"/>
    <property type="match status" value="1"/>
</dbReference>
<dbReference type="InterPro" id="IPR044868">
    <property type="entry name" value="Rpn13/ADRM1_Pru"/>
</dbReference>
<dbReference type="InterPro" id="IPR038633">
    <property type="entry name" value="Rpn13/ADRM1_Pru_sf"/>
</dbReference>
<evidence type="ECO:0000313" key="11">
    <source>
        <dbReference type="EMBL" id="CAF3623794.1"/>
    </source>
</evidence>
<evidence type="ECO:0000256" key="3">
    <source>
        <dbReference type="ARBA" id="ARBA00009216"/>
    </source>
</evidence>
<comment type="subcellular location">
    <subcellularLocation>
        <location evidence="2">Cytoplasm</location>
    </subcellularLocation>
    <subcellularLocation>
        <location evidence="1">Nucleus</location>
    </subcellularLocation>
</comment>
<feature type="region of interest" description="Disordered" evidence="7">
    <location>
        <begin position="182"/>
        <end position="303"/>
    </location>
</feature>
<dbReference type="PANTHER" id="PTHR12225:SF0">
    <property type="entry name" value="PROTEASOMAL UBIQUITIN RECEPTOR ADRM1"/>
    <property type="match status" value="1"/>
</dbReference>
<dbReference type="Pfam" id="PF16550">
    <property type="entry name" value="RPN13_C"/>
    <property type="match status" value="1"/>
</dbReference>
<evidence type="ECO:0000256" key="7">
    <source>
        <dbReference type="SAM" id="MobiDB-lite"/>
    </source>
</evidence>
<feature type="compositionally biased region" description="Basic and acidic residues" evidence="7">
    <location>
        <begin position="431"/>
        <end position="446"/>
    </location>
</feature>
<feature type="compositionally biased region" description="Low complexity" evidence="7">
    <location>
        <begin position="228"/>
        <end position="293"/>
    </location>
</feature>
<dbReference type="InterPro" id="IPR044867">
    <property type="entry name" value="DEUBAD_dom"/>
</dbReference>
<feature type="region of interest" description="Disordered" evidence="7">
    <location>
        <begin position="431"/>
        <end position="453"/>
    </location>
</feature>
<dbReference type="Gene3D" id="1.10.2020.20">
    <property type="match status" value="1"/>
</dbReference>
<accession>A0A815KEQ2</accession>
<evidence type="ECO:0000313" key="10">
    <source>
        <dbReference type="EMBL" id="CAF1392230.1"/>
    </source>
</evidence>
<evidence type="ECO:0000256" key="5">
    <source>
        <dbReference type="ARBA" id="ARBA00022942"/>
    </source>
</evidence>
<dbReference type="GO" id="GO:0005634">
    <property type="term" value="C:nucleus"/>
    <property type="evidence" value="ECO:0007669"/>
    <property type="project" value="UniProtKB-SubCell"/>
</dbReference>
<dbReference type="AlphaFoldDB" id="A0A815KEQ2"/>
<dbReference type="EMBL" id="CAJNOG010000982">
    <property type="protein sequence ID" value="CAF1392230.1"/>
    <property type="molecule type" value="Genomic_DNA"/>
</dbReference>
<dbReference type="Gene3D" id="2.30.29.70">
    <property type="entry name" value="Proteasomal ubiquitin receptor Rpn13/ADRM1"/>
    <property type="match status" value="1"/>
</dbReference>
<keyword evidence="5" id="KW-0647">Proteasome</keyword>
<evidence type="ECO:0000256" key="2">
    <source>
        <dbReference type="ARBA" id="ARBA00004496"/>
    </source>
</evidence>
<dbReference type="InterPro" id="IPR038108">
    <property type="entry name" value="RPN13_DEUBAD_sf"/>
</dbReference>
<dbReference type="GO" id="GO:0061133">
    <property type="term" value="F:endopeptidase activator activity"/>
    <property type="evidence" value="ECO:0007669"/>
    <property type="project" value="TreeGrafter"/>
</dbReference>
<dbReference type="EMBL" id="CAJOAZ010000349">
    <property type="protein sequence ID" value="CAF3623794.1"/>
    <property type="molecule type" value="Genomic_DNA"/>
</dbReference>
<dbReference type="GO" id="GO:0008541">
    <property type="term" value="C:proteasome regulatory particle, lid subcomplex"/>
    <property type="evidence" value="ECO:0007669"/>
    <property type="project" value="TreeGrafter"/>
</dbReference>
<dbReference type="InterPro" id="IPR032368">
    <property type="entry name" value="RPN13_DEUBAD"/>
</dbReference>
<proteinExistence type="inferred from homology"/>
<dbReference type="GO" id="GO:0005737">
    <property type="term" value="C:cytoplasm"/>
    <property type="evidence" value="ECO:0007669"/>
    <property type="project" value="UniProtKB-SubCell"/>
</dbReference>
<feature type="compositionally biased region" description="Polar residues" evidence="7">
    <location>
        <begin position="207"/>
        <end position="227"/>
    </location>
</feature>
<dbReference type="InterPro" id="IPR006773">
    <property type="entry name" value="Rpn13/ADRM1"/>
</dbReference>
<dbReference type="Proteomes" id="UP000663845">
    <property type="component" value="Unassembled WGS sequence"/>
</dbReference>
<sequence>MSLFGGAASQARSRNLVEFKAGKMNLRGTMVHPDKRKGLVYLYQGNDMLMHFCWKERSSSTAEDDLVIFPDEIEFKKVTQNTTGRVYILKWRSNARKLFFWMQEPKEDKDEEWCKKINDLLNSPPTPGFGDDSSGAGGLGGGAHPLQSLMDRMTGGSGAGGIDPNDLSNVLRGMNPNDLASLLSSVGSGGGAPGLMQGSQRGRVLPGSSTQPSTSLLDAFAQQTPDSRPNTAPAGTRATGTAAPTATASAGTTSASSTRPSGSSSSSSSSKPRNGGTSSSPSTVVPTSGTSSGAAGGPKGGPIQMSALSNILANLSSGTTTQGASGAGSDKPAIDLYDIMSSEHLIPILSNKEVQETLRAHLPDGNVVSGSEKELRESVQSPQFRQAVSTFSVALQTGQLGPVLAQFGLPEDAITAANEGDMQAFAQAMEKHYKKSNEETDEKKSSDNTMDTN</sequence>
<evidence type="ECO:0000259" key="8">
    <source>
        <dbReference type="PROSITE" id="PS51916"/>
    </source>
</evidence>
<evidence type="ECO:0000256" key="6">
    <source>
        <dbReference type="ARBA" id="ARBA00023242"/>
    </source>
</evidence>
<feature type="region of interest" description="Disordered" evidence="7">
    <location>
        <begin position="124"/>
        <end position="161"/>
    </location>
</feature>
<reference evidence="10" key="1">
    <citation type="submission" date="2021-02" db="EMBL/GenBank/DDBJ databases">
        <authorList>
            <person name="Nowell W R."/>
        </authorList>
    </citation>
    <scope>NUCLEOTIDE SEQUENCE</scope>
</reference>
<evidence type="ECO:0000256" key="1">
    <source>
        <dbReference type="ARBA" id="ARBA00004123"/>
    </source>
</evidence>